<feature type="compositionally biased region" description="Low complexity" evidence="1">
    <location>
        <begin position="2391"/>
        <end position="2401"/>
    </location>
</feature>
<feature type="compositionally biased region" description="Polar residues" evidence="1">
    <location>
        <begin position="2207"/>
        <end position="2249"/>
    </location>
</feature>
<feature type="compositionally biased region" description="Low complexity" evidence="1">
    <location>
        <begin position="2534"/>
        <end position="2578"/>
    </location>
</feature>
<dbReference type="PANTHER" id="PTHR33683:SF46">
    <property type="entry name" value="SUSHI DOMAIN-CONTAINING PROTEIN"/>
    <property type="match status" value="1"/>
</dbReference>
<feature type="compositionally biased region" description="Low complexity" evidence="1">
    <location>
        <begin position="2336"/>
        <end position="2357"/>
    </location>
</feature>
<evidence type="ECO:0000313" key="3">
    <source>
        <dbReference type="Proteomes" id="UP001516023"/>
    </source>
</evidence>
<feature type="compositionally biased region" description="Basic residues" evidence="1">
    <location>
        <begin position="422"/>
        <end position="436"/>
    </location>
</feature>
<dbReference type="Gene3D" id="2.60.40.10">
    <property type="entry name" value="Immunoglobulins"/>
    <property type="match status" value="1"/>
</dbReference>
<feature type="compositionally biased region" description="Low complexity" evidence="1">
    <location>
        <begin position="2475"/>
        <end position="2499"/>
    </location>
</feature>
<comment type="caution">
    <text evidence="2">The sequence shown here is derived from an EMBL/GenBank/DDBJ whole genome shotgun (WGS) entry which is preliminary data.</text>
</comment>
<proteinExistence type="predicted"/>
<dbReference type="PANTHER" id="PTHR33683">
    <property type="entry name" value="1, PUTATIVE-RELATED"/>
    <property type="match status" value="1"/>
</dbReference>
<feature type="compositionally biased region" description="Polar residues" evidence="1">
    <location>
        <begin position="2412"/>
        <end position="2447"/>
    </location>
</feature>
<evidence type="ECO:0000313" key="2">
    <source>
        <dbReference type="EMBL" id="KAL3795451.1"/>
    </source>
</evidence>
<dbReference type="Proteomes" id="UP001516023">
    <property type="component" value="Unassembled WGS sequence"/>
</dbReference>
<feature type="compositionally biased region" description="Low complexity" evidence="1">
    <location>
        <begin position="2250"/>
        <end position="2324"/>
    </location>
</feature>
<accession>A0ABD3Q7B6</accession>
<dbReference type="InterPro" id="IPR013783">
    <property type="entry name" value="Ig-like_fold"/>
</dbReference>
<name>A0ABD3Q7B6_9STRA</name>
<feature type="compositionally biased region" description="Low complexity" evidence="1">
    <location>
        <begin position="393"/>
        <end position="420"/>
    </location>
</feature>
<reference evidence="2 3" key="1">
    <citation type="journal article" date="2020" name="G3 (Bethesda)">
        <title>Improved Reference Genome for Cyclotella cryptica CCMP332, a Model for Cell Wall Morphogenesis, Salinity Adaptation, and Lipid Production in Diatoms (Bacillariophyta).</title>
        <authorList>
            <person name="Roberts W.R."/>
            <person name="Downey K.M."/>
            <person name="Ruck E.C."/>
            <person name="Traller J.C."/>
            <person name="Alverson A.J."/>
        </authorList>
    </citation>
    <scope>NUCLEOTIDE SEQUENCE [LARGE SCALE GENOMIC DNA]</scope>
    <source>
        <strain evidence="2 3">CCMP332</strain>
    </source>
</reference>
<organism evidence="2 3">
    <name type="scientific">Cyclotella cryptica</name>
    <dbReference type="NCBI Taxonomy" id="29204"/>
    <lineage>
        <taxon>Eukaryota</taxon>
        <taxon>Sar</taxon>
        <taxon>Stramenopiles</taxon>
        <taxon>Ochrophyta</taxon>
        <taxon>Bacillariophyta</taxon>
        <taxon>Coscinodiscophyceae</taxon>
        <taxon>Thalassiosirophycidae</taxon>
        <taxon>Stephanodiscales</taxon>
        <taxon>Stephanodiscaceae</taxon>
        <taxon>Cyclotella</taxon>
    </lineage>
</organism>
<sequence>MTRTFPTASSRPSRLTPPTPTKPSLLTLLLFLVQTPRQLHAFLDTPLPADSIARNSYIDPALGSTASIEFVPASELVPPAFLLDNAIDDDNNATTTPTTALANLATLTALTSPWTETKIDLRSGRAAKIDLNLPLFPGAKNGLLSRVLVNDQDWDDDEDVTPIEDDDAVDASTLVDWAISGLQHHLQQNDVASSLALDVSELFAPHTVRYAVHGSSSSSSSSSSNNNNNKLIQLHLGRTHRSIPVRNSRAFATIKNGNWIHFGVEKWGDVLDEWGMELNVVPTLTVEEARVRLSRWAEEELAVEEKGEDVFPSVVVGGDVDGGENRSEVPRDRRVVRRNLWKEHEKRAQRQEVELEMEILDLCEPRLEILTLDNNYDGDGANDNREAQDESTNNNHNHNNNHNSNNNNSNNNSNSNNNNNKRYLKRKKKPFVRTNKHNNNNNNKETTQDAPTFPIGNGYKHALIWRICPKFKNQKQEIMEGLVDAHTGDIYSFVDTVDYYMGVGSVYPVSNDGQVPDGVLNSGWPMPYLHVKDAALDGGSGSGSGSSVGEVVVSETGGHYWSVGNKTVSLRGEYVATVDVCGNAEMTIHGDFDWGGVNGTDCVTPGFGGPGNTQASRSGYYELNRIMEIARSHLPGNGWLKRQLVANMNIDDSCNAYWNGLSVNFYRSSVGYVPHDDIPLSCDSIADSCANTGEIAGVFDHEWGHGLDNNDVTPTIVEVNKRGRTLLPWNSFADNMQLSFNSASILVVMISCSHREKELRISTRLYDWAIVALVEVSFMFHAPSLVINVLTIALESEISITNNIKVGNRTPLLGRIRTVALRLMFTAETDIDDYPWKGLVYSEAVWSLWKRDLPSFYGYDDNTALEIVMRLTFIAAGNVATWYSGNPPYGGCGGDSGYISYLLADDDDGDITNGTPHMQAIFAAHNRQEIACDTPTVQDSGCSGTPQEAPEVNVIPGSMENIIQWTSVNDATNYQVFRTEGVYKCAQGKVLLATLPSDTLNFTDSGLMNGREYFYIVIPKGPDDACFGPASECIQASPSQGPGYQVTCRPEFVVLNTAEERINATHSCTLFAMSNFTGTISMKCDASGMTGVVCTQPSSITFSPGDEYKHLQIFINATTTAPVGDGRLYVSATDGTTQRNTHISVVVVTPGGKQTAAYDPSLGVPACFASGSECSSGVLLDGRGDSEVNSPNVLDDCYDGLWGTYHVHPSTDKIVVRSGKLDGTGSELDISERSFVTISATVWASFATSCFADFYYTNDVSDPEWKYIGSAVTTKAKAAEVLEVDYQLPPGFKQAVRVNFRYLGSPSTCPQGGYRNYGDPDDLVFIAKESEFFIECPDSLVVVEEADAPTSITRNCTLTTSAAFAGTISFTCNATALAGVDCSAPSDMNVESGIQIYVSYIITASNSIAAGETKRIFTFAKSGAISKMSSIPMLVVSSGGPQAAMYDGQLGAPRCFAKGTECSSGRLLDGRGKVGPESNFPNTLDNCTDGNDGDYHVDEQLDKIVVRSGKIDGTGSNAAITEGERVVISATVFAYDTNDRADFWHTSDAFNRSWEYIGSVQSQLVNATEVLEVEFFLPLGANQAVRVKYDYQGNVTACPETAYGDADDLVFAVTYTPFYVTCPSEYVIFNREDTPSSREITCTLVSNSDFEGAIFMSCDASSLRGVTCTTASPIVIEPGALQTDVTIIVNVASSVIVGENGNIVVSTTTSGNITKTSSIPIRIVEGGGFQAAEYDPQLGAPRCFLTGSECSSEGLLDGRGQVGPEPNFPNTIDDCADGNSGAYHTHPSIDTITVKSKNINADMSEYEAVTVSAIVWSTFGADLHADYYYTAFPSDPNWIFIGTMTTTLEAQHETLEIDYNLPQGTLQAVRVHFRYKGQQSPCPNGSYRNYGDADDLVFAVKVSPFTFECPNNVQFNTENTPKSQDVECMLFIHSNFNGTIDLSCSSSSLKGVNCTTPSTIEILSGDPTANVTVKLDADASVTVGERGDILVAASHGTVAKTAAINLLTVGPGGNQLAMYNSSYGAPACDLSGLSCSSGDLLVGRGSVGPEPNAPNSIDECKDGNKGVHHQDESVDKIIVRSGRLDGPSNDTIREEGYITIIATVWAYSSTDTAEFWITSNPSNPSWEYVGSVNATVEDAIEVIQMETRLSKGLTQAVRVSFHYLSNASMTACPGGSWDDVDDLVFVVDPADDTPSSPTSLPTTPPTARSQSPTASPIAPSTNAPSKIPSTFPTASPMTGSASAPSVNPFTSPTTGPIGSSSNSPSKITSTTPTMSPTAGSTAPSITSPTASPILRSTNAPSKIPTASPTASPTTGNTNTPSESPFTSPTAGPIVGSSNSPSKITSTSPTTSPMAGSTNAPSDISPTAGPIVLSTNTPSKIPTASPTASPITGNTNTPSKSPSSPPTADPVMESTNVPSKHPSTPLTASPMTGSTNTPSDNQSTSPTTGPVLGTIPSISPTVSPAKDVTNAPSKTPSIAPLQSPSSSPSNSPTESPSNSPTKHASDNPTESGGENAPSTVPSAAPSLSPFPLPSSDPSSSPVSGSSNAPSNSPLAAPTSVPSSSLSLSPVAVSSPTTSPKEMPSIIINVESSFDWRIACAAISDGVTLLETARVFELSIKETIEPNLLSDQVLRYVVASEVCGIAIDTTSRRRLDDLTPVHFSMEIEDRCENCDNNATVAQNLFDHVHGVLNSAVNIGVLQTTLQTNGNAANLTVLSNLTIMSNSTVSTYTIVTNSSTISPTGFPTTPTVSPSRKPSSASWFMNFNSMKCYQDCTGDYPCGGPKEFWNDAYPTLNDCCLTNLGNSDPDLTANCLAGGT</sequence>
<feature type="compositionally biased region" description="Polar residues" evidence="1">
    <location>
        <begin position="2372"/>
        <end position="2390"/>
    </location>
</feature>
<evidence type="ECO:0000256" key="1">
    <source>
        <dbReference type="SAM" id="MobiDB-lite"/>
    </source>
</evidence>
<feature type="region of interest" description="Disordered" evidence="1">
    <location>
        <begin position="1"/>
        <end position="21"/>
    </location>
</feature>
<protein>
    <submittedName>
        <fullName evidence="2">Uncharacterized protein</fullName>
    </submittedName>
</protein>
<dbReference type="EMBL" id="JABMIG020000071">
    <property type="protein sequence ID" value="KAL3795451.1"/>
    <property type="molecule type" value="Genomic_DNA"/>
</dbReference>
<feature type="region of interest" description="Disordered" evidence="1">
    <location>
        <begin position="2188"/>
        <end position="2580"/>
    </location>
</feature>
<feature type="region of interest" description="Disordered" evidence="1">
    <location>
        <begin position="378"/>
        <end position="453"/>
    </location>
</feature>
<feature type="compositionally biased region" description="Polar residues" evidence="1">
    <location>
        <begin position="2505"/>
        <end position="2519"/>
    </location>
</feature>
<feature type="compositionally biased region" description="Low complexity" evidence="1">
    <location>
        <begin position="1"/>
        <end position="14"/>
    </location>
</feature>
<keyword evidence="3" id="KW-1185">Reference proteome</keyword>
<gene>
    <name evidence="2" type="ORF">HJC23_000809</name>
</gene>
<feature type="compositionally biased region" description="Low complexity" evidence="1">
    <location>
        <begin position="2188"/>
        <end position="2201"/>
    </location>
</feature>